<name>A0A0R2NNP3_9LACO</name>
<dbReference type="InterPro" id="IPR052130">
    <property type="entry name" value="AEBP2/jing_C2H2-ZnF"/>
</dbReference>
<feature type="compositionally biased region" description="Low complexity" evidence="2">
    <location>
        <begin position="1978"/>
        <end position="1991"/>
    </location>
</feature>
<evidence type="ECO:0000256" key="2">
    <source>
        <dbReference type="SAM" id="MobiDB-lite"/>
    </source>
</evidence>
<keyword evidence="7" id="KW-1185">Reference proteome</keyword>
<feature type="domain" description="Mucin binding" evidence="4">
    <location>
        <begin position="891"/>
        <end position="963"/>
    </location>
</feature>
<keyword evidence="3" id="KW-0472">Membrane</keyword>
<dbReference type="Pfam" id="PF17965">
    <property type="entry name" value="MucBP_2"/>
    <property type="match status" value="5"/>
</dbReference>
<feature type="compositionally biased region" description="Polar residues" evidence="2">
    <location>
        <begin position="1924"/>
        <end position="1940"/>
    </location>
</feature>
<keyword evidence="3" id="KW-0812">Transmembrane</keyword>
<feature type="domain" description="Mub B2-like" evidence="5">
    <location>
        <begin position="1200"/>
        <end position="1302"/>
    </location>
</feature>
<feature type="compositionally biased region" description="Low complexity" evidence="2">
    <location>
        <begin position="81"/>
        <end position="201"/>
    </location>
</feature>
<dbReference type="InterPro" id="IPR041495">
    <property type="entry name" value="Mub_B2"/>
</dbReference>
<feature type="domain" description="Mucin binding" evidence="4">
    <location>
        <begin position="1095"/>
        <end position="1168"/>
    </location>
</feature>
<dbReference type="InterPro" id="IPR041558">
    <property type="entry name" value="MucBP_2"/>
</dbReference>
<feature type="domain" description="Mub B2-like" evidence="5">
    <location>
        <begin position="1408"/>
        <end position="1511"/>
    </location>
</feature>
<evidence type="ECO:0000259" key="5">
    <source>
        <dbReference type="Pfam" id="PF17966"/>
    </source>
</evidence>
<dbReference type="PANTHER" id="PTHR46541:SF1">
    <property type="entry name" value="ZINC FINGER PROTEIN AEBP2"/>
    <property type="match status" value="1"/>
</dbReference>
<evidence type="ECO:0000256" key="3">
    <source>
        <dbReference type="SAM" id="Phobius"/>
    </source>
</evidence>
<feature type="region of interest" description="Disordered" evidence="2">
    <location>
        <begin position="1957"/>
        <end position="1995"/>
    </location>
</feature>
<protein>
    <submittedName>
        <fullName evidence="6">Cell surface protein</fullName>
    </submittedName>
</protein>
<feature type="compositionally biased region" description="Polar residues" evidence="2">
    <location>
        <begin position="1395"/>
        <end position="1409"/>
    </location>
</feature>
<evidence type="ECO:0000256" key="1">
    <source>
        <dbReference type="ARBA" id="ARBA00022729"/>
    </source>
</evidence>
<keyword evidence="3" id="KW-1133">Transmembrane helix</keyword>
<dbReference type="Gene3D" id="3.10.20.470">
    <property type="match status" value="5"/>
</dbReference>
<evidence type="ECO:0000259" key="4">
    <source>
        <dbReference type="Pfam" id="PF17965"/>
    </source>
</evidence>
<gene>
    <name evidence="6" type="ORF">DY78_GL000121</name>
</gene>
<reference evidence="6 7" key="1">
    <citation type="journal article" date="2015" name="Genome Announc.">
        <title>Expanding the biotechnology potential of lactobacilli through comparative genomics of 213 strains and associated genera.</title>
        <authorList>
            <person name="Sun Z."/>
            <person name="Harris H.M."/>
            <person name="McCann A."/>
            <person name="Guo C."/>
            <person name="Argimon S."/>
            <person name="Zhang W."/>
            <person name="Yang X."/>
            <person name="Jeffery I.B."/>
            <person name="Cooney J.C."/>
            <person name="Kagawa T.F."/>
            <person name="Liu W."/>
            <person name="Song Y."/>
            <person name="Salvetti E."/>
            <person name="Wrobel A."/>
            <person name="Rasinkangas P."/>
            <person name="Parkhill J."/>
            <person name="Rea M.C."/>
            <person name="O'Sullivan O."/>
            <person name="Ritari J."/>
            <person name="Douillard F.P."/>
            <person name="Paul Ross R."/>
            <person name="Yang R."/>
            <person name="Briner A.E."/>
            <person name="Felis G.E."/>
            <person name="de Vos W.M."/>
            <person name="Barrangou R."/>
            <person name="Klaenhammer T.R."/>
            <person name="Caufield P.W."/>
            <person name="Cui Y."/>
            <person name="Zhang H."/>
            <person name="O'Toole P.W."/>
        </authorList>
    </citation>
    <scope>NUCLEOTIDE SEQUENCE [LARGE SCALE GENOMIC DNA]</scope>
    <source>
        <strain evidence="6 7">DSM 21115</strain>
    </source>
</reference>
<feature type="domain" description="Mub B2-like" evidence="5">
    <location>
        <begin position="997"/>
        <end position="1092"/>
    </location>
</feature>
<dbReference type="NCBIfam" id="TIGR03715">
    <property type="entry name" value="KxYKxGKxW"/>
    <property type="match status" value="1"/>
</dbReference>
<feature type="domain" description="Mub B2-like" evidence="5">
    <location>
        <begin position="1618"/>
        <end position="1715"/>
    </location>
</feature>
<dbReference type="PANTHER" id="PTHR46541">
    <property type="entry name" value="ZINC FINGER PROTEIN AEBP2"/>
    <property type="match status" value="1"/>
</dbReference>
<dbReference type="Proteomes" id="UP000050920">
    <property type="component" value="Unassembled WGS sequence"/>
</dbReference>
<comment type="caution">
    <text evidence="6">The sequence shown here is derived from an EMBL/GenBank/DDBJ whole genome shotgun (WGS) entry which is preliminary data.</text>
</comment>
<evidence type="ECO:0000313" key="6">
    <source>
        <dbReference type="EMBL" id="KRO27368.1"/>
    </source>
</evidence>
<accession>A0A0R2NNP3</accession>
<dbReference type="EMBL" id="AYGX02000081">
    <property type="protein sequence ID" value="KRO27368.1"/>
    <property type="molecule type" value="Genomic_DNA"/>
</dbReference>
<dbReference type="RefSeq" id="WP_024624670.1">
    <property type="nucleotide sequence ID" value="NZ_AYGX02000081.1"/>
</dbReference>
<dbReference type="InterPro" id="IPR022263">
    <property type="entry name" value="KxYKxGKxW"/>
</dbReference>
<dbReference type="Pfam" id="PF19258">
    <property type="entry name" value="KxYKxGKxW_sig"/>
    <property type="match status" value="1"/>
</dbReference>
<dbReference type="GO" id="GO:0008270">
    <property type="term" value="F:zinc ion binding"/>
    <property type="evidence" value="ECO:0007669"/>
    <property type="project" value="UniProtKB-KW"/>
</dbReference>
<feature type="region of interest" description="Disordered" evidence="2">
    <location>
        <begin position="1896"/>
        <end position="1940"/>
    </location>
</feature>
<sequence>MSRDYRKYGIEGKTHYKLYKSGRNWVTAGITLFSLGLGLTFTQLDQVKAATASGATDADSSSSVSSAASVTSGQTVVLKNSSTSTSTSQSSSSTSAVASDAGTATATTKATQTSSAASGDTTTAASATSSTGTKVAVATTSTTSTASVAPTSATSSSSQASTEVTASTTSSSSTTKPEATVTSSGSTTSTVATPVVSAATTDNQATNNQITDDRQANPATVTVDASMTTDSVDATTTSLQTTTTPLALTTAQTAMAAVVATKQKRASLLRATATNTVEFVTTGTISFPYDELIKATSQLANVISGPTYTVASGDPDIAMYAKNANGDYLYDVNDNKVNLLYALFSYGDPNDDFVGTYTDEAGTTVDISNVDLSATLNAGTYNLSLSDDGKAELEKGSALQDSSFAATTDQYSYLPTDASFSGTYSFEFVVTPVAIQLGKSVNSDTIVVGGGEQQYNKQAVSFLPGINMFTYQKEKVFMESATGKVLVAVNLNVKAGDMGLTADDFDIFDAAGNLTTIQDAGTYTVKLNADGVTALQNMIGQNYTLVGYDADNNLAITTSYTVDKAPLSVQANATTVVYDGTAHGTTVSVKNGTNYDDLTFTAVAQADQTTQAYTNAGTYEMTATVLDADEAAILAKNYTVTSTDGTLVIEQAPLTVTTADATVTYDGQAHETTATVTSGTNYDNLTFKAVAKADDATTTYTDAGSYTMTGTTTAATSNYQITYVDGTLTIEPAAATITIPSQTYWVDGTTKNLTATVTGTVNGETLNYTLTDGLATVGSQTVTATYDKTDAVDKNYVITVVPGTLTIGDVTVEYDYDYLDASGQLVTVATATGTASHDTDATASDYLSYTTTPLPKTGYTLASDNTGLAANGTLSGTGGVVKYVYLANTEKATVTYFDETTQQTLKTIALSGQYGTTDAYNAATTITDYEKAGYQLVSSTIPSTGISYTTDGTSQSYQVNLTHQTMTVDVDHPGTPGEPIDATNPNGPKYPDGTAVSALKSTRTRTIDYVYATTGQSVSAAVTQNVIFTRTATIDEVSGTVTYGAWTTDTGTFAAVTSPSVTGYTADKTSVAAATVAEDTPDSTVTVTYTPNLETATITFADATTGETLGTPTTISGAYASTSTYSPQTTLATYLAAGYQLDHSDVPTTGIVFDEDGSVKAYTVTLSHHLTTVDSDHPGTPGQPIDPDNPTGPKYPAGTAAESLTTAVTRTINYQYADTTKGAAAATALQTVTFDRTATIDDVTGVVTYTAWQTTAGDAQGNFATVVSPTITGYTADQAQVASAPVTVTSPAVTVTVTYAANAEAATVTFIDTTTDQQLAKIPLTGTYGETSPYSPQATIDKYVQAGYQLASSTVPATGIVFNQDGVETAYLIKLAHATASVSVDTPGTPGQPIDANNPTGPKYPTGTTAADLTKTITRTINYRYADATTAAPATTQTVTFTRTATIDEVTGAVTYTTWTTRDSAAKTGTYSAVLSPTLTGYTTTQKLVNADTTVLPTDDDQTINVLYTANSETATVTFVDTTTNQALGDVVTVTGDFGTASSYTAQPTIAKYVAAGYRFVTSTIPTTDIQFTTDGQPVNYVVYLGHQITAISENQPGVPNTPIDPDNPTGPKYPAGTDAQALTKQVKRVITYTNMDVPAVTQTVTFERTAVVDNVTGQVTYGAWTVAGSETPTGTYAQVTSPKVTGYTATTAVAAQSVTGNDADTQVTVAYQADAEQATVTYIDATNDQVLKTQTLTGLFAEPTAYRTGTTIAQYTAAGYVLMKDTFPTDGAVFQQAGQVAAYSVYLVHGKTAVTDAAQLTRVVTQTINYQDQQGATLQPATSRQLTFSRSGIVDKVTGIATYSAWQPVTGTTFTSIEAPNITGYTAETSATTAVTVNATSQDDAQTLVYQKVGQPVGQPTTPATKPGAGQPTTPATKPIVGQPTTPATKPSAGQTPVSHPQLATMVKTSQNDLITPTKASPRKLAAPVKTSRNDLATPTKSAPSATAKTLPQTNDNHQASLVAELVGLSLASLLAGFGLVTRKRHE</sequence>
<dbReference type="Gene3D" id="2.60.40.4300">
    <property type="match status" value="5"/>
</dbReference>
<feature type="region of interest" description="Disordered" evidence="2">
    <location>
        <begin position="1387"/>
        <end position="1409"/>
    </location>
</feature>
<keyword evidence="1" id="KW-0732">Signal</keyword>
<dbReference type="Pfam" id="PF17966">
    <property type="entry name" value="Muc_B2"/>
    <property type="match status" value="5"/>
</dbReference>
<feature type="domain" description="Mub B2-like" evidence="5">
    <location>
        <begin position="1796"/>
        <end position="1893"/>
    </location>
</feature>
<feature type="domain" description="Mucin binding" evidence="4">
    <location>
        <begin position="1514"/>
        <end position="1587"/>
    </location>
</feature>
<dbReference type="Gene3D" id="3.10.430.110">
    <property type="match status" value="1"/>
</dbReference>
<dbReference type="GO" id="GO:0006357">
    <property type="term" value="P:regulation of transcription by RNA polymerase II"/>
    <property type="evidence" value="ECO:0007669"/>
    <property type="project" value="TreeGrafter"/>
</dbReference>
<feature type="domain" description="Mucin binding" evidence="4">
    <location>
        <begin position="1718"/>
        <end position="1790"/>
    </location>
</feature>
<organism evidence="6 7">
    <name type="scientific">Lactiplantibacillus fabifermentans DSM 21115</name>
    <dbReference type="NCBI Taxonomy" id="1413187"/>
    <lineage>
        <taxon>Bacteria</taxon>
        <taxon>Bacillati</taxon>
        <taxon>Bacillota</taxon>
        <taxon>Bacilli</taxon>
        <taxon>Lactobacillales</taxon>
        <taxon>Lactobacillaceae</taxon>
        <taxon>Lactiplantibacillus</taxon>
    </lineage>
</organism>
<proteinExistence type="predicted"/>
<feature type="domain" description="Mucin binding" evidence="4">
    <location>
        <begin position="1305"/>
        <end position="1377"/>
    </location>
</feature>
<feature type="region of interest" description="Disordered" evidence="2">
    <location>
        <begin position="1172"/>
        <end position="1196"/>
    </location>
</feature>
<evidence type="ECO:0000313" key="7">
    <source>
        <dbReference type="Proteomes" id="UP000050920"/>
    </source>
</evidence>
<feature type="region of interest" description="Disordered" evidence="2">
    <location>
        <begin position="75"/>
        <end position="218"/>
    </location>
</feature>
<feature type="transmembrane region" description="Helical" evidence="3">
    <location>
        <begin position="21"/>
        <end position="41"/>
    </location>
</feature>